<dbReference type="EMBL" id="FOFG01000024">
    <property type="protein sequence ID" value="SER53704.1"/>
    <property type="molecule type" value="Genomic_DNA"/>
</dbReference>
<feature type="modified residue" description="N6-carboxylysine" evidence="3 5">
    <location>
        <position position="155"/>
    </location>
</feature>
<gene>
    <name evidence="6" type="ORF">SAMN05216548_1247</name>
</gene>
<keyword evidence="2" id="KW-0378">Hydrolase</keyword>
<dbReference type="Gene3D" id="3.20.20.140">
    <property type="entry name" value="Metal-dependent hydrolases"/>
    <property type="match status" value="1"/>
</dbReference>
<dbReference type="Pfam" id="PF02126">
    <property type="entry name" value="PTE"/>
    <property type="match status" value="1"/>
</dbReference>
<dbReference type="PANTHER" id="PTHR10819">
    <property type="entry name" value="PHOSPHOTRIESTERASE-RELATED"/>
    <property type="match status" value="1"/>
</dbReference>
<feature type="binding site" evidence="4">
    <location>
        <position position="216"/>
    </location>
    <ligand>
        <name>Zn(2+)</name>
        <dbReference type="ChEBI" id="CHEBI:29105"/>
        <label>2</label>
    </ligand>
</feature>
<feature type="binding site" evidence="4">
    <location>
        <position position="30"/>
    </location>
    <ligand>
        <name>Zn(2+)</name>
        <dbReference type="ChEBI" id="CHEBI:29105"/>
        <label>1</label>
    </ligand>
</feature>
<organism evidence="6 7">
    <name type="scientific">Faunimonas pinastri</name>
    <dbReference type="NCBI Taxonomy" id="1855383"/>
    <lineage>
        <taxon>Bacteria</taxon>
        <taxon>Pseudomonadati</taxon>
        <taxon>Pseudomonadota</taxon>
        <taxon>Alphaproteobacteria</taxon>
        <taxon>Hyphomicrobiales</taxon>
        <taxon>Afifellaceae</taxon>
        <taxon>Faunimonas</taxon>
    </lineage>
</organism>
<evidence type="ECO:0000313" key="6">
    <source>
        <dbReference type="EMBL" id="SER53704.1"/>
    </source>
</evidence>
<feature type="binding site" evidence="4">
    <location>
        <position position="188"/>
    </location>
    <ligand>
        <name>Zn(2+)</name>
        <dbReference type="ChEBI" id="CHEBI:29105"/>
        <label>2</label>
    </ligand>
</feature>
<evidence type="ECO:0000256" key="2">
    <source>
        <dbReference type="ARBA" id="ARBA00022801"/>
    </source>
</evidence>
<comment type="similarity">
    <text evidence="5">Belongs to the metallo-dependent hydrolases superfamily. Phosphotriesterase family.</text>
</comment>
<dbReference type="SUPFAM" id="SSF51556">
    <property type="entry name" value="Metallo-dependent hydrolases"/>
    <property type="match status" value="1"/>
</dbReference>
<dbReference type="STRING" id="1855383.SAMN05216548_1247"/>
<dbReference type="InterPro" id="IPR032466">
    <property type="entry name" value="Metal_Hydrolase"/>
</dbReference>
<keyword evidence="7" id="KW-1185">Reference proteome</keyword>
<feature type="binding site" description="via carbamate group" evidence="4">
    <location>
        <position position="155"/>
    </location>
    <ligand>
        <name>Zn(2+)</name>
        <dbReference type="ChEBI" id="CHEBI:29105"/>
        <label>1</label>
    </ligand>
</feature>
<dbReference type="GO" id="GO:0008270">
    <property type="term" value="F:zinc ion binding"/>
    <property type="evidence" value="ECO:0007669"/>
    <property type="project" value="InterPro"/>
</dbReference>
<reference evidence="6 7" key="1">
    <citation type="submission" date="2016-10" db="EMBL/GenBank/DDBJ databases">
        <authorList>
            <person name="de Groot N.N."/>
        </authorList>
    </citation>
    <scope>NUCLEOTIDE SEQUENCE [LARGE SCALE GENOMIC DNA]</scope>
    <source>
        <strain evidence="6 7">A52C2</strain>
    </source>
</reference>
<sequence length="332" mass="36409">MTASGTARAGFVRTLTGDVAPETLGVTYAHDHLFCIPPLWREKKLDDFMIDDVEASIKDVELFTAAGGQSVYDATAIDYGRDPVALKTISERTGIKIIATAGFNKAIMWPGQMAGTGGTFQAWIDAHDRAAIRAHVVREVTEGMDGTDLRGGVVKFGTGYNTISTAEDKVMRAVLDAHKETGAPIHSHTELGTLILEQLAIVKAEGVDPNRLTIAHVDRNPDPWVHAKAAETGVFMCFDGISRIKYHPESVLIDCILRLVKRGHEKQLLIGGDIARRTMYRNYGEGGLGLGYILESWVPRFIEEADEAGFDGRALIHTFMVENPRRAFVFRG</sequence>
<dbReference type="OrthoDB" id="9795018at2"/>
<dbReference type="PANTHER" id="PTHR10819:SF3">
    <property type="entry name" value="PHOSPHOTRIESTERASE-RELATED PROTEIN"/>
    <property type="match status" value="1"/>
</dbReference>
<feature type="binding site" description="via carbamate group" evidence="4">
    <location>
        <position position="155"/>
    </location>
    <ligand>
        <name>Zn(2+)</name>
        <dbReference type="ChEBI" id="CHEBI:29105"/>
        <label>2</label>
    </ligand>
</feature>
<dbReference type="Proteomes" id="UP000199647">
    <property type="component" value="Unassembled WGS sequence"/>
</dbReference>
<evidence type="ECO:0000256" key="1">
    <source>
        <dbReference type="ARBA" id="ARBA00022723"/>
    </source>
</evidence>
<proteinExistence type="inferred from homology"/>
<dbReference type="PROSITE" id="PS51347">
    <property type="entry name" value="PHOSPHOTRIESTERASE_2"/>
    <property type="match status" value="1"/>
</dbReference>
<dbReference type="InterPro" id="IPR001559">
    <property type="entry name" value="Phosphotriesterase"/>
</dbReference>
<evidence type="ECO:0000256" key="3">
    <source>
        <dbReference type="PIRSR" id="PIRSR601559-50"/>
    </source>
</evidence>
<comment type="cofactor">
    <cofactor evidence="4">
        <name>a divalent metal cation</name>
        <dbReference type="ChEBI" id="CHEBI:60240"/>
    </cofactor>
    <text evidence="4">Binds 2 divalent metal cations per subunit.</text>
</comment>
<dbReference type="RefSeq" id="WP_092499694.1">
    <property type="nucleotide sequence ID" value="NZ_FOFG01000024.1"/>
</dbReference>
<protein>
    <submittedName>
        <fullName evidence="6">Phosphotriesterase-related protein</fullName>
    </submittedName>
</protein>
<evidence type="ECO:0000313" key="7">
    <source>
        <dbReference type="Proteomes" id="UP000199647"/>
    </source>
</evidence>
<name>A0A1H9PZV1_9HYPH</name>
<feature type="binding site" evidence="4">
    <location>
        <position position="273"/>
    </location>
    <ligand>
        <name>Zn(2+)</name>
        <dbReference type="ChEBI" id="CHEBI:29105"/>
        <label>1</label>
    </ligand>
</feature>
<keyword evidence="1 4" id="KW-0479">Metal-binding</keyword>
<dbReference type="GO" id="GO:0016787">
    <property type="term" value="F:hydrolase activity"/>
    <property type="evidence" value="ECO:0007669"/>
    <property type="project" value="UniProtKB-KW"/>
</dbReference>
<accession>A0A1H9PZV1</accession>
<dbReference type="PIRSF" id="PIRSF016839">
    <property type="entry name" value="PhP"/>
    <property type="match status" value="1"/>
</dbReference>
<feature type="binding site" evidence="4">
    <location>
        <position position="32"/>
    </location>
    <ligand>
        <name>Zn(2+)</name>
        <dbReference type="ChEBI" id="CHEBI:29105"/>
        <label>1</label>
    </ligand>
</feature>
<dbReference type="AlphaFoldDB" id="A0A1H9PZV1"/>
<evidence type="ECO:0000256" key="4">
    <source>
        <dbReference type="PIRSR" id="PIRSR601559-51"/>
    </source>
</evidence>
<evidence type="ECO:0000256" key="5">
    <source>
        <dbReference type="PROSITE-ProRule" id="PRU00679"/>
    </source>
</evidence>